<name>A0A1J8RHK4_9AGAM</name>
<reference evidence="2 3" key="1">
    <citation type="submission" date="2016-03" db="EMBL/GenBank/DDBJ databases">
        <title>Comparative genomics of the ectomycorrhizal sister species Rhizopogon vinicolor and Rhizopogon vesiculosus (Basidiomycota: Boletales) reveals a divergence of the mating type B locus.</title>
        <authorList>
            <person name="Mujic A.B."/>
            <person name="Kuo A."/>
            <person name="Tritt A."/>
            <person name="Lipzen A."/>
            <person name="Chen C."/>
            <person name="Johnson J."/>
            <person name="Sharma A."/>
            <person name="Barry K."/>
            <person name="Grigoriev I.V."/>
            <person name="Spatafora J.W."/>
        </authorList>
    </citation>
    <scope>NUCLEOTIDE SEQUENCE [LARGE SCALE GENOMIC DNA]</scope>
    <source>
        <strain evidence="2 3">AM-OR11-056</strain>
    </source>
</reference>
<evidence type="ECO:0000313" key="3">
    <source>
        <dbReference type="Proteomes" id="UP000183567"/>
    </source>
</evidence>
<dbReference type="Proteomes" id="UP000183567">
    <property type="component" value="Unassembled WGS sequence"/>
</dbReference>
<evidence type="ECO:0000256" key="1">
    <source>
        <dbReference type="SAM" id="MobiDB-lite"/>
    </source>
</evidence>
<dbReference type="STRING" id="180088.A0A1J8RHK4"/>
<comment type="caution">
    <text evidence="2">The sequence shown here is derived from an EMBL/GenBank/DDBJ whole genome shotgun (WGS) entry which is preliminary data.</text>
</comment>
<keyword evidence="3" id="KW-1185">Reference proteome</keyword>
<evidence type="ECO:0000313" key="2">
    <source>
        <dbReference type="EMBL" id="OJA21290.1"/>
    </source>
</evidence>
<gene>
    <name evidence="2" type="ORF">AZE42_08119</name>
</gene>
<accession>A0A1J8RHK4</accession>
<dbReference type="AlphaFoldDB" id="A0A1J8RHK4"/>
<protein>
    <submittedName>
        <fullName evidence="2">Uncharacterized protein</fullName>
    </submittedName>
</protein>
<sequence length="155" mass="16414">MHREIVLTATLEAPNAGMAVSPGRGEVVEIIAVNGATTATPLRCLCGGKKAKWSAMCAYSSLTFGRIYFLCEDAVFTASSMAEHLRIISDFMHVPHTPPTEPTSASNTPGMPSKSASQTQMLSASPSILHHPTPSPSPILAPDNTPSLLPHMVYV</sequence>
<dbReference type="EMBL" id="LVVM01000223">
    <property type="protein sequence ID" value="OJA21290.1"/>
    <property type="molecule type" value="Genomic_DNA"/>
</dbReference>
<organism evidence="2 3">
    <name type="scientific">Rhizopogon vesiculosus</name>
    <dbReference type="NCBI Taxonomy" id="180088"/>
    <lineage>
        <taxon>Eukaryota</taxon>
        <taxon>Fungi</taxon>
        <taxon>Dikarya</taxon>
        <taxon>Basidiomycota</taxon>
        <taxon>Agaricomycotina</taxon>
        <taxon>Agaricomycetes</taxon>
        <taxon>Agaricomycetidae</taxon>
        <taxon>Boletales</taxon>
        <taxon>Suillineae</taxon>
        <taxon>Rhizopogonaceae</taxon>
        <taxon>Rhizopogon</taxon>
    </lineage>
</organism>
<feature type="region of interest" description="Disordered" evidence="1">
    <location>
        <begin position="96"/>
        <end position="144"/>
    </location>
</feature>
<feature type="compositionally biased region" description="Polar residues" evidence="1">
    <location>
        <begin position="102"/>
        <end position="126"/>
    </location>
</feature>
<dbReference type="OrthoDB" id="2691725at2759"/>
<proteinExistence type="predicted"/>